<sequence length="78" mass="8584">MNPILPRWEKSTSVKSDTVWPLSMSGGSMIGGEVSVLAISIITKNGGARPVEAQALFQGIFERIDKFRTPKRHQDEGQ</sequence>
<evidence type="ECO:0000313" key="1">
    <source>
        <dbReference type="EMBL" id="GGO16303.1"/>
    </source>
</evidence>
<evidence type="ECO:0000313" key="2">
    <source>
        <dbReference type="Proteomes" id="UP000602381"/>
    </source>
</evidence>
<dbReference type="EMBL" id="BMOV01000011">
    <property type="protein sequence ID" value="GGO16303.1"/>
    <property type="molecule type" value="Genomic_DNA"/>
</dbReference>
<proteinExistence type="predicted"/>
<reference evidence="2" key="1">
    <citation type="journal article" date="2019" name="Int. J. Syst. Evol. Microbiol.">
        <title>The Global Catalogue of Microorganisms (GCM) 10K type strain sequencing project: providing services to taxonomists for standard genome sequencing and annotation.</title>
        <authorList>
            <consortium name="The Broad Institute Genomics Platform"/>
            <consortium name="The Broad Institute Genome Sequencing Center for Infectious Disease"/>
            <person name="Wu L."/>
            <person name="Ma J."/>
        </authorList>
    </citation>
    <scope>NUCLEOTIDE SEQUENCE [LARGE SCALE GENOMIC DNA]</scope>
    <source>
        <strain evidence="2">JCM 17843</strain>
    </source>
</reference>
<name>A0ABQ2LFW2_9PROT</name>
<organism evidence="1 2">
    <name type="scientific">Iodidimonas muriae</name>
    <dbReference type="NCBI Taxonomy" id="261467"/>
    <lineage>
        <taxon>Bacteria</taxon>
        <taxon>Pseudomonadati</taxon>
        <taxon>Pseudomonadota</taxon>
        <taxon>Alphaproteobacteria</taxon>
        <taxon>Iodidimonadales</taxon>
        <taxon>Iodidimonadaceae</taxon>
        <taxon>Iodidimonas</taxon>
    </lineage>
</organism>
<dbReference type="Proteomes" id="UP000602381">
    <property type="component" value="Unassembled WGS sequence"/>
</dbReference>
<comment type="caution">
    <text evidence="1">The sequence shown here is derived from an EMBL/GenBank/DDBJ whole genome shotgun (WGS) entry which is preliminary data.</text>
</comment>
<accession>A0ABQ2LFW2</accession>
<keyword evidence="2" id="KW-1185">Reference proteome</keyword>
<protein>
    <submittedName>
        <fullName evidence="1">Uncharacterized protein</fullName>
    </submittedName>
</protein>
<gene>
    <name evidence="1" type="ORF">GCM10007972_25190</name>
</gene>